<dbReference type="Gene3D" id="3.90.1150.50">
    <property type="entry name" value="Transcription-repair-coupling factor, D7 domain"/>
    <property type="match status" value="1"/>
</dbReference>
<dbReference type="PROSITE" id="PS51194">
    <property type="entry name" value="HELICASE_CTER"/>
    <property type="match status" value="1"/>
</dbReference>
<dbReference type="Pfam" id="PF03461">
    <property type="entry name" value="TRCF"/>
    <property type="match status" value="1"/>
</dbReference>
<feature type="domain" description="Helicase C-terminal" evidence="11">
    <location>
        <begin position="746"/>
        <end position="903"/>
    </location>
</feature>
<dbReference type="Pfam" id="PF02559">
    <property type="entry name" value="CarD_TRCF_RID"/>
    <property type="match status" value="1"/>
</dbReference>
<comment type="similarity">
    <text evidence="9">In the C-terminal section; belongs to the helicase family. RecG subfamily.</text>
</comment>
<accession>A0A506U5F2</accession>
<dbReference type="AlphaFoldDB" id="A0A506U5F2"/>
<evidence type="ECO:0000256" key="4">
    <source>
        <dbReference type="ARBA" id="ARBA00022801"/>
    </source>
</evidence>
<keyword evidence="7 9" id="KW-0238">DNA-binding</keyword>
<dbReference type="EMBL" id="VHLH01000014">
    <property type="protein sequence ID" value="TPW28678.1"/>
    <property type="molecule type" value="Genomic_DNA"/>
</dbReference>
<dbReference type="SMART" id="SM00490">
    <property type="entry name" value="HELICc"/>
    <property type="match status" value="1"/>
</dbReference>
<dbReference type="EC" id="3.6.4.-" evidence="9"/>
<dbReference type="InterPro" id="IPR047112">
    <property type="entry name" value="RecG/Mfd"/>
</dbReference>
<protein>
    <recommendedName>
        <fullName evidence="9">Transcription-repair-coupling factor</fullName>
        <shortName evidence="9">TRCF</shortName>
        <ecNumber evidence="9">3.6.4.-</ecNumber>
    </recommendedName>
</protein>
<evidence type="ECO:0000313" key="13">
    <source>
        <dbReference type="Proteomes" id="UP000320314"/>
    </source>
</evidence>
<gene>
    <name evidence="9" type="primary">mfd</name>
    <name evidence="12" type="ORF">FJU11_08880</name>
</gene>
<evidence type="ECO:0000256" key="6">
    <source>
        <dbReference type="ARBA" id="ARBA00022840"/>
    </source>
</evidence>
<comment type="caution">
    <text evidence="12">The sequence shown here is derived from an EMBL/GenBank/DDBJ whole genome shotgun (WGS) entry which is preliminary data.</text>
</comment>
<dbReference type="InterPro" id="IPR014001">
    <property type="entry name" value="Helicase_ATP-bd"/>
</dbReference>
<dbReference type="GO" id="GO:0006355">
    <property type="term" value="P:regulation of DNA-templated transcription"/>
    <property type="evidence" value="ECO:0007669"/>
    <property type="project" value="UniProtKB-UniRule"/>
</dbReference>
<keyword evidence="3 9" id="KW-0227">DNA damage</keyword>
<dbReference type="Pfam" id="PF17757">
    <property type="entry name" value="UvrB_inter"/>
    <property type="match status" value="1"/>
</dbReference>
<dbReference type="SMART" id="SM01058">
    <property type="entry name" value="CarD_TRCF"/>
    <property type="match status" value="1"/>
</dbReference>
<evidence type="ECO:0000256" key="8">
    <source>
        <dbReference type="ARBA" id="ARBA00023204"/>
    </source>
</evidence>
<reference evidence="12 13" key="1">
    <citation type="submission" date="2019-06" db="EMBL/GenBank/DDBJ databases">
        <authorList>
            <person name="Li M."/>
        </authorList>
    </citation>
    <scope>NUCLEOTIDE SEQUENCE [LARGE SCALE GENOMIC DNA]</scope>
    <source>
        <strain evidence="12 13">BGMRC6574</strain>
    </source>
</reference>
<dbReference type="GO" id="GO:0005524">
    <property type="term" value="F:ATP binding"/>
    <property type="evidence" value="ECO:0007669"/>
    <property type="project" value="UniProtKB-UniRule"/>
</dbReference>
<dbReference type="Proteomes" id="UP000320314">
    <property type="component" value="Unassembled WGS sequence"/>
</dbReference>
<dbReference type="InterPro" id="IPR036101">
    <property type="entry name" value="CarD-like/TRCF_RID_sf"/>
</dbReference>
<dbReference type="Pfam" id="PF00270">
    <property type="entry name" value="DEAD"/>
    <property type="match status" value="1"/>
</dbReference>
<dbReference type="InterPro" id="IPR003711">
    <property type="entry name" value="CarD-like/TRCF_RID"/>
</dbReference>
<evidence type="ECO:0000256" key="3">
    <source>
        <dbReference type="ARBA" id="ARBA00022763"/>
    </source>
</evidence>
<proteinExistence type="inferred from homology"/>
<evidence type="ECO:0000256" key="7">
    <source>
        <dbReference type="ARBA" id="ARBA00023125"/>
    </source>
</evidence>
<dbReference type="InterPro" id="IPR011545">
    <property type="entry name" value="DEAD/DEAH_box_helicase_dom"/>
</dbReference>
<dbReference type="InterPro" id="IPR041471">
    <property type="entry name" value="UvrB_inter"/>
</dbReference>
<comment type="function">
    <text evidence="9">Couples transcription and DNA repair by recognizing RNA polymerase (RNAP) stalled at DNA lesions. Mediates ATP-dependent release of RNAP and its truncated transcript from the DNA, and recruitment of nucleotide excision repair machinery to the damaged site.</text>
</comment>
<dbReference type="InterPro" id="IPR004576">
    <property type="entry name" value="Mfd"/>
</dbReference>
<dbReference type="HAMAP" id="MF_00969">
    <property type="entry name" value="TRCF"/>
    <property type="match status" value="1"/>
</dbReference>
<evidence type="ECO:0000313" key="12">
    <source>
        <dbReference type="EMBL" id="TPW28678.1"/>
    </source>
</evidence>
<comment type="subcellular location">
    <subcellularLocation>
        <location evidence="9">Cytoplasm</location>
    </subcellularLocation>
</comment>
<dbReference type="InterPro" id="IPR027417">
    <property type="entry name" value="P-loop_NTPase"/>
</dbReference>
<dbReference type="PROSITE" id="PS51192">
    <property type="entry name" value="HELICASE_ATP_BIND_1"/>
    <property type="match status" value="1"/>
</dbReference>
<dbReference type="GO" id="GO:0003678">
    <property type="term" value="F:DNA helicase activity"/>
    <property type="evidence" value="ECO:0007669"/>
    <property type="project" value="TreeGrafter"/>
</dbReference>
<evidence type="ECO:0000256" key="5">
    <source>
        <dbReference type="ARBA" id="ARBA00022806"/>
    </source>
</evidence>
<dbReference type="PANTHER" id="PTHR47964">
    <property type="entry name" value="ATP-DEPENDENT DNA HELICASE HOMOLOG RECG, CHLOROPLASTIC"/>
    <property type="match status" value="1"/>
</dbReference>
<dbReference type="InterPro" id="IPR001650">
    <property type="entry name" value="Helicase_C-like"/>
</dbReference>
<dbReference type="GO" id="GO:0016787">
    <property type="term" value="F:hydrolase activity"/>
    <property type="evidence" value="ECO:0007669"/>
    <property type="project" value="UniProtKB-KW"/>
</dbReference>
<comment type="similarity">
    <text evidence="9">In the N-terminal section; belongs to the UvrB family.</text>
</comment>
<keyword evidence="4 9" id="KW-0378">Hydrolase</keyword>
<feature type="domain" description="Helicase ATP-binding" evidence="10">
    <location>
        <begin position="567"/>
        <end position="728"/>
    </location>
</feature>
<keyword evidence="8 9" id="KW-0234">DNA repair</keyword>
<keyword evidence="6 9" id="KW-0067">ATP-binding</keyword>
<keyword evidence="1 9" id="KW-0963">Cytoplasm</keyword>
<dbReference type="OrthoDB" id="9804325at2"/>
<dbReference type="SUPFAM" id="SSF141259">
    <property type="entry name" value="CarD-like"/>
    <property type="match status" value="1"/>
</dbReference>
<evidence type="ECO:0000259" key="11">
    <source>
        <dbReference type="PROSITE" id="PS51194"/>
    </source>
</evidence>
<dbReference type="Gene3D" id="3.40.50.300">
    <property type="entry name" value="P-loop containing nucleotide triphosphate hydrolases"/>
    <property type="match status" value="2"/>
</dbReference>
<sequence length="1088" mass="118218">MLKTATLDSAKETAEELSPLQPVGAVAAMIARHMRAEESGPLVYVASTGRRRREIAGMLDVLLGGGEVAQFPAVEGYPGDGIEPGAAAMGGRTATLRWLMDADHRPSVVVTTPAALIRRVPPREALRGTHLEIRVGEAIDLEETKTALLKLGYRLDERVDEPGEAAIRGRVIEVFPAAAPRPCRVEHEDGTVTAIRSYDDATQRSVAESELLIIDPASEFLPAGDEDEEGDAPSFLCRYYAEPASFFDHLPDGEIILEERADIRASEVFAILDDLPVDETHAKAIREDHLDGETWSREVGARLSATVTSGKRSSNVPVFALEKHPYRAFADFAEPLAGKGYRVVVAGSDRRELRTAAGRAARMLKRETRAVASWAEVLDAEPGDLLVLEAPVTEGFLAHDDRIAIVCLRDLAGQRADGGASAEPELFAEGDEVFAIGDVVVHLDHGLGILDGLETIDDGEALSLRYADDDTLLVPMSDIAALWRYGGPASQVKLDRLKGKQWLKRRDEIMTAISDTAERMVELLKARQEAKASRLEPDRARYERFCARFAFEMTKDQASATAAVLDDLASGRPMDRLVCGDVGYGKTEVALRAAAAAVFAGKQVAVVAPTTVLAQQHFRTFSERFAPQGVSVARLSRLADKEEAEEAKAGLADGSVQIVVGSHAVLSDDVSFTDLALVVIDEEQRFGAEQKQRMRSLADELHVLTMTATPIPRTLQAGFVGLHDVSIVATAPVSRRPVKTMVGPFDAEKVGEALRTERKRGGQSFVVCPRIEDLDAMEDRLQAIAPELEVRALHGKMEPDAIDEAMLAFSRGEGDVLLATGILESGLDVPRANTMIVWRPDRFGLSQLHQLRGRVGRATRRGTVVFATDPDEELSEGAKKRLIAIEELSSLGAGFDIAGRDLDLRGTGELLGDEQAGHLQTIGIGLYRRTLERALALARDDRTAPDEWRPTVDLGARASIPADYVPEPDLRIELAILLERIEDLSGLKALRSEIEDRFGAMPQALETQFALATMRLRCQSLAVRALDGGPKAVAASFGGKDAERVQKRLGKPGRGLRWSGTRLVRECKSETAEERLKEAEALLDAIEG</sequence>
<dbReference type="Pfam" id="PF00271">
    <property type="entry name" value="Helicase_C"/>
    <property type="match status" value="1"/>
</dbReference>
<evidence type="ECO:0000256" key="1">
    <source>
        <dbReference type="ARBA" id="ARBA00022490"/>
    </source>
</evidence>
<dbReference type="RefSeq" id="WP_141166689.1">
    <property type="nucleotide sequence ID" value="NZ_VHLH01000014.1"/>
</dbReference>
<dbReference type="SMART" id="SM00487">
    <property type="entry name" value="DEXDc"/>
    <property type="match status" value="1"/>
</dbReference>
<dbReference type="SUPFAM" id="SSF52540">
    <property type="entry name" value="P-loop containing nucleoside triphosphate hydrolases"/>
    <property type="match status" value="3"/>
</dbReference>
<evidence type="ECO:0000259" key="10">
    <source>
        <dbReference type="PROSITE" id="PS51192"/>
    </source>
</evidence>
<evidence type="ECO:0000256" key="2">
    <source>
        <dbReference type="ARBA" id="ARBA00022741"/>
    </source>
</evidence>
<dbReference type="GO" id="GO:0003684">
    <property type="term" value="F:damaged DNA binding"/>
    <property type="evidence" value="ECO:0007669"/>
    <property type="project" value="InterPro"/>
</dbReference>
<dbReference type="GO" id="GO:0000716">
    <property type="term" value="P:transcription-coupled nucleotide-excision repair, DNA damage recognition"/>
    <property type="evidence" value="ECO:0007669"/>
    <property type="project" value="UniProtKB-UniRule"/>
</dbReference>
<dbReference type="SMART" id="SM00982">
    <property type="entry name" value="TRCF"/>
    <property type="match status" value="1"/>
</dbReference>
<dbReference type="SUPFAM" id="SSF143517">
    <property type="entry name" value="TRCF domain-like"/>
    <property type="match status" value="1"/>
</dbReference>
<dbReference type="GO" id="GO:0005737">
    <property type="term" value="C:cytoplasm"/>
    <property type="evidence" value="ECO:0007669"/>
    <property type="project" value="UniProtKB-SubCell"/>
</dbReference>
<name>A0A506U5F2_9HYPH</name>
<dbReference type="PANTHER" id="PTHR47964:SF1">
    <property type="entry name" value="ATP-DEPENDENT DNA HELICASE HOMOLOG RECG, CHLOROPLASTIC"/>
    <property type="match status" value="1"/>
</dbReference>
<dbReference type="Gene3D" id="3.30.2060.10">
    <property type="entry name" value="Penicillin-binding protein 1b domain"/>
    <property type="match status" value="1"/>
</dbReference>
<keyword evidence="13" id="KW-1185">Reference proteome</keyword>
<dbReference type="InterPro" id="IPR037235">
    <property type="entry name" value="TRCF-like_C_D7"/>
</dbReference>
<evidence type="ECO:0000256" key="9">
    <source>
        <dbReference type="HAMAP-Rule" id="MF_00969"/>
    </source>
</evidence>
<dbReference type="InterPro" id="IPR005118">
    <property type="entry name" value="TRCF_C"/>
</dbReference>
<keyword evidence="5 12" id="KW-0347">Helicase</keyword>
<keyword evidence="2 9" id="KW-0547">Nucleotide-binding</keyword>
<organism evidence="12 13">
    <name type="scientific">Pararhizobium mangrovi</name>
    <dbReference type="NCBI Taxonomy" id="2590452"/>
    <lineage>
        <taxon>Bacteria</taxon>
        <taxon>Pseudomonadati</taxon>
        <taxon>Pseudomonadota</taxon>
        <taxon>Alphaproteobacteria</taxon>
        <taxon>Hyphomicrobiales</taxon>
        <taxon>Rhizobiaceae</taxon>
        <taxon>Rhizobium/Agrobacterium group</taxon>
        <taxon>Pararhizobium</taxon>
    </lineage>
</organism>
<dbReference type="Gene3D" id="2.40.10.170">
    <property type="match status" value="1"/>
</dbReference>